<proteinExistence type="predicted"/>
<keyword evidence="1" id="KW-0812">Transmembrane</keyword>
<keyword evidence="1" id="KW-1133">Transmembrane helix</keyword>
<evidence type="ECO:0000313" key="2">
    <source>
        <dbReference type="EMBL" id="QBO59616.1"/>
    </source>
</evidence>
<dbReference type="Proteomes" id="UP000294419">
    <property type="component" value="Chromosome"/>
</dbReference>
<evidence type="ECO:0000313" key="3">
    <source>
        <dbReference type="Proteomes" id="UP000294419"/>
    </source>
</evidence>
<reference evidence="2 3" key="1">
    <citation type="submission" date="2019-03" db="EMBL/GenBank/DDBJ databases">
        <authorList>
            <person name="Kim H."/>
            <person name="Yu S.-M."/>
        </authorList>
    </citation>
    <scope>NUCLEOTIDE SEQUENCE [LARGE SCALE GENOMIC DNA]</scope>
    <source>
        <strain evidence="2 3">NBC122</strain>
    </source>
</reference>
<name>A0A4P6ZIC2_9FLAO</name>
<feature type="transmembrane region" description="Helical" evidence="1">
    <location>
        <begin position="30"/>
        <end position="47"/>
    </location>
</feature>
<feature type="transmembrane region" description="Helical" evidence="1">
    <location>
        <begin position="59"/>
        <end position="85"/>
    </location>
</feature>
<keyword evidence="1" id="KW-0472">Membrane</keyword>
<evidence type="ECO:0000256" key="1">
    <source>
        <dbReference type="SAM" id="Phobius"/>
    </source>
</evidence>
<organism evidence="2 3">
    <name type="scientific">Chryseobacterium salivictor</name>
    <dbReference type="NCBI Taxonomy" id="2547600"/>
    <lineage>
        <taxon>Bacteria</taxon>
        <taxon>Pseudomonadati</taxon>
        <taxon>Bacteroidota</taxon>
        <taxon>Flavobacteriia</taxon>
        <taxon>Flavobacteriales</taxon>
        <taxon>Weeksellaceae</taxon>
        <taxon>Chryseobacterium group</taxon>
        <taxon>Chryseobacterium</taxon>
    </lineage>
</organism>
<gene>
    <name evidence="2" type="ORF">NBC122_02815</name>
</gene>
<keyword evidence="3" id="KW-1185">Reference proteome</keyword>
<sequence length="129" mass="15218">MENKEFKKNELQDFIIQEGDELRKSLIDKLFNLNTLLSATFLVLFQLDIKSFNVIKILNILPFCTVILILLYQLYGLRILGSAYYKLEKWKKGDMNSLKKMNENNLYIILIAIILTLIEIGYLFFIFLN</sequence>
<dbReference type="EMBL" id="CP037954">
    <property type="protein sequence ID" value="QBO59616.1"/>
    <property type="molecule type" value="Genomic_DNA"/>
</dbReference>
<protein>
    <submittedName>
        <fullName evidence="2">Uncharacterized protein</fullName>
    </submittedName>
</protein>
<feature type="transmembrane region" description="Helical" evidence="1">
    <location>
        <begin position="106"/>
        <end position="128"/>
    </location>
</feature>
<dbReference type="AlphaFoldDB" id="A0A4P6ZIC2"/>
<dbReference type="RefSeq" id="WP_133440935.1">
    <property type="nucleotide sequence ID" value="NZ_CP037954.1"/>
</dbReference>
<dbReference type="KEGG" id="csal:NBC122_02815"/>
<accession>A0A4P6ZIC2</accession>